<feature type="non-terminal residue" evidence="1">
    <location>
        <position position="1"/>
    </location>
</feature>
<organism evidence="1">
    <name type="scientific">marine metagenome</name>
    <dbReference type="NCBI Taxonomy" id="408172"/>
    <lineage>
        <taxon>unclassified sequences</taxon>
        <taxon>metagenomes</taxon>
        <taxon>ecological metagenomes</taxon>
    </lineage>
</organism>
<sequence length="80" mass="9273">TVNDWKGLTLAHLETLILVDVEDKDLTEEVEYTEDNAEVLVSQSAEFDTWLNEVVFDLENFRSEPKREVPKPARRPVQKS</sequence>
<gene>
    <name evidence="1" type="ORF">METZ01_LOCUS378884</name>
</gene>
<proteinExistence type="predicted"/>
<protein>
    <submittedName>
        <fullName evidence="1">Uncharacterized protein</fullName>
    </submittedName>
</protein>
<dbReference type="EMBL" id="UINC01139469">
    <property type="protein sequence ID" value="SVD26030.1"/>
    <property type="molecule type" value="Genomic_DNA"/>
</dbReference>
<dbReference type="AlphaFoldDB" id="A0A382TVD2"/>
<evidence type="ECO:0000313" key="1">
    <source>
        <dbReference type="EMBL" id="SVD26030.1"/>
    </source>
</evidence>
<reference evidence="1" key="1">
    <citation type="submission" date="2018-05" db="EMBL/GenBank/DDBJ databases">
        <authorList>
            <person name="Lanie J.A."/>
            <person name="Ng W.-L."/>
            <person name="Kazmierczak K.M."/>
            <person name="Andrzejewski T.M."/>
            <person name="Davidsen T.M."/>
            <person name="Wayne K.J."/>
            <person name="Tettelin H."/>
            <person name="Glass J.I."/>
            <person name="Rusch D."/>
            <person name="Podicherti R."/>
            <person name="Tsui H.-C.T."/>
            <person name="Winkler M.E."/>
        </authorList>
    </citation>
    <scope>NUCLEOTIDE SEQUENCE</scope>
</reference>
<accession>A0A382TVD2</accession>
<name>A0A382TVD2_9ZZZZ</name>